<evidence type="ECO:0000313" key="2">
    <source>
        <dbReference type="EMBL" id="SCM83219.1"/>
    </source>
</evidence>
<feature type="transmembrane region" description="Helical" evidence="1">
    <location>
        <begin position="109"/>
        <end position="132"/>
    </location>
</feature>
<organism evidence="2">
    <name type="scientific">uncultured Sporomusa sp</name>
    <dbReference type="NCBI Taxonomy" id="307249"/>
    <lineage>
        <taxon>Bacteria</taxon>
        <taxon>Bacillati</taxon>
        <taxon>Bacillota</taxon>
        <taxon>Negativicutes</taxon>
        <taxon>Selenomonadales</taxon>
        <taxon>Sporomusaceae</taxon>
        <taxon>Sporomusa</taxon>
        <taxon>environmental samples</taxon>
    </lineage>
</organism>
<reference evidence="2" key="1">
    <citation type="submission" date="2016-08" db="EMBL/GenBank/DDBJ databases">
        <authorList>
            <person name="Seilhamer J.J."/>
        </authorList>
    </citation>
    <scope>NUCLEOTIDE SEQUENCE</scope>
    <source>
        <strain evidence="2">86</strain>
    </source>
</reference>
<dbReference type="AlphaFoldDB" id="A0A212M0N9"/>
<name>A0A212M0N9_9FIRM</name>
<dbReference type="EMBL" id="FMJE01000007">
    <property type="protein sequence ID" value="SCM83219.1"/>
    <property type="molecule type" value="Genomic_DNA"/>
</dbReference>
<dbReference type="GO" id="GO:0022857">
    <property type="term" value="F:transmembrane transporter activity"/>
    <property type="evidence" value="ECO:0007669"/>
    <property type="project" value="InterPro"/>
</dbReference>
<protein>
    <recommendedName>
        <fullName evidence="3">ECF transporter S component</fullName>
    </recommendedName>
</protein>
<keyword evidence="1" id="KW-0812">Transmembrane</keyword>
<gene>
    <name evidence="2" type="ORF">KL86SPO_70077</name>
</gene>
<accession>A0A212M0N9</accession>
<sequence>MTQTQKMIGSSMFIALGVLIPMVFHVLLPAVFHFYGLGAVLLPMHIPVLMAGLLLGSKAGLTVGIITPLISNLLTSMPPLVPMLPIMMLELPVYGICCGYFYRKMNFSLLWSLAIALIVGRLASVVAVFLLTAAVNINIEPLPFITGIIITGIPGLVIQLLFVPLMVRKLEHVLKY</sequence>
<evidence type="ECO:0000256" key="1">
    <source>
        <dbReference type="SAM" id="Phobius"/>
    </source>
</evidence>
<proteinExistence type="predicted"/>
<feature type="transmembrane region" description="Helical" evidence="1">
    <location>
        <begin position="48"/>
        <end position="71"/>
    </location>
</feature>
<dbReference type="Pfam" id="PF12822">
    <property type="entry name" value="ECF_trnsprt"/>
    <property type="match status" value="1"/>
</dbReference>
<dbReference type="Gene3D" id="1.10.1760.20">
    <property type="match status" value="1"/>
</dbReference>
<evidence type="ECO:0008006" key="3">
    <source>
        <dbReference type="Google" id="ProtNLM"/>
    </source>
</evidence>
<feature type="transmembrane region" description="Helical" evidence="1">
    <location>
        <begin position="144"/>
        <end position="167"/>
    </location>
</feature>
<dbReference type="RefSeq" id="WP_288185695.1">
    <property type="nucleotide sequence ID" value="NZ_LT608335.1"/>
</dbReference>
<keyword evidence="1" id="KW-1133">Transmembrane helix</keyword>
<feature type="transmembrane region" description="Helical" evidence="1">
    <location>
        <begin position="83"/>
        <end position="102"/>
    </location>
</feature>
<feature type="transmembrane region" description="Helical" evidence="1">
    <location>
        <begin position="12"/>
        <end position="36"/>
    </location>
</feature>
<keyword evidence="1" id="KW-0472">Membrane</keyword>
<dbReference type="InterPro" id="IPR024529">
    <property type="entry name" value="ECF_trnsprt_substrate-spec"/>
</dbReference>